<evidence type="ECO:0000313" key="7">
    <source>
        <dbReference type="EMBL" id="AVR89356.1"/>
    </source>
</evidence>
<dbReference type="GO" id="GO:0005524">
    <property type="term" value="F:ATP binding"/>
    <property type="evidence" value="ECO:0007669"/>
    <property type="project" value="UniProtKB-UniRule"/>
</dbReference>
<name>A0A2R4BPT9_THAAR</name>
<dbReference type="Pfam" id="PF00069">
    <property type="entry name" value="Pkinase"/>
    <property type="match status" value="1"/>
</dbReference>
<evidence type="ECO:0000259" key="6">
    <source>
        <dbReference type="PROSITE" id="PS50011"/>
    </source>
</evidence>
<dbReference type="PROSITE" id="PS00107">
    <property type="entry name" value="PROTEIN_KINASE_ATP"/>
    <property type="match status" value="1"/>
</dbReference>
<dbReference type="PANTHER" id="PTHR43289">
    <property type="entry name" value="MITOGEN-ACTIVATED PROTEIN KINASE KINASE KINASE 20-RELATED"/>
    <property type="match status" value="1"/>
</dbReference>
<dbReference type="KEGG" id="tak:Tharo_2459"/>
<dbReference type="InterPro" id="IPR000719">
    <property type="entry name" value="Prot_kinase_dom"/>
</dbReference>
<evidence type="ECO:0000256" key="5">
    <source>
        <dbReference type="PROSITE-ProRule" id="PRU10141"/>
    </source>
</evidence>
<dbReference type="InterPro" id="IPR011990">
    <property type="entry name" value="TPR-like_helical_dom_sf"/>
</dbReference>
<dbReference type="InterPro" id="IPR011009">
    <property type="entry name" value="Kinase-like_dom_sf"/>
</dbReference>
<feature type="domain" description="Protein kinase" evidence="6">
    <location>
        <begin position="7"/>
        <end position="253"/>
    </location>
</feature>
<keyword evidence="3 7" id="KW-0418">Kinase</keyword>
<keyword evidence="8" id="KW-1185">Reference proteome</keyword>
<dbReference type="InterPro" id="IPR008271">
    <property type="entry name" value="Ser/Thr_kinase_AS"/>
</dbReference>
<dbReference type="EMBL" id="CP028339">
    <property type="protein sequence ID" value="AVR89356.1"/>
    <property type="molecule type" value="Genomic_DNA"/>
</dbReference>
<dbReference type="GO" id="GO:0004674">
    <property type="term" value="F:protein serine/threonine kinase activity"/>
    <property type="evidence" value="ECO:0007669"/>
    <property type="project" value="UniProtKB-KW"/>
</dbReference>
<evidence type="ECO:0000256" key="4">
    <source>
        <dbReference type="ARBA" id="ARBA00022840"/>
    </source>
</evidence>
<dbReference type="InterPro" id="IPR017441">
    <property type="entry name" value="Protein_kinase_ATP_BS"/>
</dbReference>
<feature type="binding site" evidence="5">
    <location>
        <position position="36"/>
    </location>
    <ligand>
        <name>ATP</name>
        <dbReference type="ChEBI" id="CHEBI:30616"/>
    </ligand>
</feature>
<protein>
    <submittedName>
        <fullName evidence="7">Serine/threonine protein kinase</fullName>
        <ecNumber evidence="7">2.7.11.1</ecNumber>
    </submittedName>
</protein>
<dbReference type="Gene3D" id="1.25.40.10">
    <property type="entry name" value="Tetratricopeptide repeat domain"/>
    <property type="match status" value="1"/>
</dbReference>
<evidence type="ECO:0000313" key="8">
    <source>
        <dbReference type="Proteomes" id="UP000241885"/>
    </source>
</evidence>
<dbReference type="AlphaFoldDB" id="A0A2R4BPT9"/>
<dbReference type="PROSITE" id="PS50011">
    <property type="entry name" value="PROTEIN_KINASE_DOM"/>
    <property type="match status" value="1"/>
</dbReference>
<dbReference type="SUPFAM" id="SSF56112">
    <property type="entry name" value="Protein kinase-like (PK-like)"/>
    <property type="match status" value="1"/>
</dbReference>
<dbReference type="Gene3D" id="1.10.510.10">
    <property type="entry name" value="Transferase(Phosphotransferase) domain 1"/>
    <property type="match status" value="1"/>
</dbReference>
<dbReference type="EC" id="2.7.11.1" evidence="7"/>
<dbReference type="SMART" id="SM00220">
    <property type="entry name" value="S_TKc"/>
    <property type="match status" value="1"/>
</dbReference>
<dbReference type="PROSITE" id="PS00108">
    <property type="entry name" value="PROTEIN_KINASE_ST"/>
    <property type="match status" value="1"/>
</dbReference>
<sequence length="424" mass="45914">MRRLGTWTPDRRLGGGGYAEAFLCHGPAAPDGAALKVFIDPTHVNTFEREIAALMLVDGGGGTPRLLDHGRDDGGRLCIVTELAPGVRLDRRLRDAGPLPAAVLPAMVRQILATLAVAHDRELLHKDIKASNLLMDGERFVLIDWGVSEPFGDGRAETIRAKQDVVAPECYYGRHGPATDFYALGWLIVHAATAAQPYRFDAIHDPDYRVVAHCLERAELPPTLPAEWRPLVANWIGKRPENRLIGYDLDLLLASAAGARCDEGAIDWRNVGRNTGFLRQAAEVGVPWAQHELGQRALQAGARAQAFYWLERAAEAGYARAACRLALAALADGERSRAWLADAARAGNAEACYRLARRLLAEGKAQDAAALLKTAAKQGHRKAQHHYAFCIEAADPAAAEAWHRAAAERGLDAAQVRVADKAGA</sequence>
<evidence type="ECO:0000256" key="3">
    <source>
        <dbReference type="ARBA" id="ARBA00022777"/>
    </source>
</evidence>
<keyword evidence="1 7" id="KW-0808">Transferase</keyword>
<dbReference type="RefSeq" id="WP_107221490.1">
    <property type="nucleotide sequence ID" value="NZ_CP028339.1"/>
</dbReference>
<reference evidence="7 8" key="1">
    <citation type="submission" date="2018-03" db="EMBL/GenBank/DDBJ databases">
        <title>Complete genome sequence of Thauera aromatica, a model organism for studying aromatic compound degradation under denitrifying conditions.</title>
        <authorList>
            <person name="Lo H.-Y."/>
            <person name="Goris T."/>
            <person name="Boll M."/>
            <person name="Mueller J.A."/>
        </authorList>
    </citation>
    <scope>NUCLEOTIDE SEQUENCE [LARGE SCALE GENOMIC DNA]</scope>
    <source>
        <strain evidence="7 8">K172</strain>
    </source>
</reference>
<evidence type="ECO:0000256" key="2">
    <source>
        <dbReference type="ARBA" id="ARBA00022741"/>
    </source>
</evidence>
<keyword evidence="7" id="KW-0723">Serine/threonine-protein kinase</keyword>
<dbReference type="PANTHER" id="PTHR43289:SF34">
    <property type="entry name" value="SERINE_THREONINE-PROTEIN KINASE YBDM-RELATED"/>
    <property type="match status" value="1"/>
</dbReference>
<keyword evidence="2 5" id="KW-0547">Nucleotide-binding</keyword>
<accession>A0A2R4BPT9</accession>
<organism evidence="7 8">
    <name type="scientific">Thauera aromatica K172</name>
    <dbReference type="NCBI Taxonomy" id="44139"/>
    <lineage>
        <taxon>Bacteria</taxon>
        <taxon>Pseudomonadati</taxon>
        <taxon>Pseudomonadota</taxon>
        <taxon>Betaproteobacteria</taxon>
        <taxon>Rhodocyclales</taxon>
        <taxon>Zoogloeaceae</taxon>
        <taxon>Thauera</taxon>
    </lineage>
</organism>
<keyword evidence="4 5" id="KW-0067">ATP-binding</keyword>
<proteinExistence type="predicted"/>
<evidence type="ECO:0000256" key="1">
    <source>
        <dbReference type="ARBA" id="ARBA00022679"/>
    </source>
</evidence>
<dbReference type="Proteomes" id="UP000241885">
    <property type="component" value="Chromosome"/>
</dbReference>
<dbReference type="SUPFAM" id="SSF81901">
    <property type="entry name" value="HCP-like"/>
    <property type="match status" value="1"/>
</dbReference>
<gene>
    <name evidence="7" type="ORF">Tharo_2459</name>
</gene>